<keyword evidence="4" id="KW-1185">Reference proteome</keyword>
<dbReference type="OrthoDB" id="10491408at2759"/>
<feature type="region of interest" description="Disordered" evidence="1">
    <location>
        <begin position="75"/>
        <end position="110"/>
    </location>
</feature>
<feature type="chain" id="PRO_5040193582" evidence="2">
    <location>
        <begin position="22"/>
        <end position="259"/>
    </location>
</feature>
<dbReference type="Proteomes" id="UP000696280">
    <property type="component" value="Unassembled WGS sequence"/>
</dbReference>
<comment type="caution">
    <text evidence="3">The sequence shown here is derived from an EMBL/GenBank/DDBJ whole genome shotgun (WGS) entry which is preliminary data.</text>
</comment>
<accession>A0A9N9PQW8</accession>
<keyword evidence="2" id="KW-0732">Signal</keyword>
<feature type="signal peptide" evidence="2">
    <location>
        <begin position="1"/>
        <end position="21"/>
    </location>
</feature>
<name>A0A9N9PQW8_9HELO</name>
<feature type="region of interest" description="Disordered" evidence="1">
    <location>
        <begin position="129"/>
        <end position="186"/>
    </location>
</feature>
<sequence>MQFNHFLTGIFLLSSALHITALPVQNIENAGLAESHHFLGARGGGKGLSDGFERATIQSAKLMTRKMSKIQAQEQRKKYRRLPVSTMPSGPKAPSNQKIGRRSRLETRQKRGLTPTTSFEGMKAKFVKTNSGRKVEAEEAHRGSGSKAQETKSSVQGAGTEFSFPKVSKWGPEGPPTPKKFGQPLGRRSRLETRQTKGFMASFKEMKAKYTKARQERKAKAAEMKFKKTVQKSGVEFAFPQYFKYGPGGKAVHTEKAGH</sequence>
<evidence type="ECO:0000313" key="4">
    <source>
        <dbReference type="Proteomes" id="UP000696280"/>
    </source>
</evidence>
<protein>
    <submittedName>
        <fullName evidence="3">Uncharacterized protein</fullName>
    </submittedName>
</protein>
<evidence type="ECO:0000313" key="3">
    <source>
        <dbReference type="EMBL" id="CAG8952535.1"/>
    </source>
</evidence>
<evidence type="ECO:0000256" key="1">
    <source>
        <dbReference type="SAM" id="MobiDB-lite"/>
    </source>
</evidence>
<organism evidence="3 4">
    <name type="scientific">Hymenoscyphus fraxineus</name>
    <dbReference type="NCBI Taxonomy" id="746836"/>
    <lineage>
        <taxon>Eukaryota</taxon>
        <taxon>Fungi</taxon>
        <taxon>Dikarya</taxon>
        <taxon>Ascomycota</taxon>
        <taxon>Pezizomycotina</taxon>
        <taxon>Leotiomycetes</taxon>
        <taxon>Helotiales</taxon>
        <taxon>Helotiaceae</taxon>
        <taxon>Hymenoscyphus</taxon>
    </lineage>
</organism>
<dbReference type="EMBL" id="CAJVRL010000046">
    <property type="protein sequence ID" value="CAG8952535.1"/>
    <property type="molecule type" value="Genomic_DNA"/>
</dbReference>
<feature type="compositionally biased region" description="Basic and acidic residues" evidence="1">
    <location>
        <begin position="133"/>
        <end position="142"/>
    </location>
</feature>
<feature type="compositionally biased region" description="Polar residues" evidence="1">
    <location>
        <begin position="146"/>
        <end position="157"/>
    </location>
</feature>
<reference evidence="3" key="1">
    <citation type="submission" date="2021-07" db="EMBL/GenBank/DDBJ databases">
        <authorList>
            <person name="Durling M."/>
        </authorList>
    </citation>
    <scope>NUCLEOTIDE SEQUENCE</scope>
</reference>
<evidence type="ECO:0000256" key="2">
    <source>
        <dbReference type="SAM" id="SignalP"/>
    </source>
</evidence>
<proteinExistence type="predicted"/>
<dbReference type="AlphaFoldDB" id="A0A9N9PQW8"/>
<gene>
    <name evidence="3" type="ORF">HYFRA_00009639</name>
</gene>